<dbReference type="Proteomes" id="UP000252519">
    <property type="component" value="Unassembled WGS sequence"/>
</dbReference>
<gene>
    <name evidence="1" type="ORF">ANCCAN_24389</name>
</gene>
<reference evidence="1 2" key="1">
    <citation type="submission" date="2014-10" db="EMBL/GenBank/DDBJ databases">
        <title>Draft genome of the hookworm Ancylostoma caninum.</title>
        <authorList>
            <person name="Mitreva M."/>
        </authorList>
    </citation>
    <scope>NUCLEOTIDE SEQUENCE [LARGE SCALE GENOMIC DNA]</scope>
    <source>
        <strain evidence="1 2">Baltimore</strain>
    </source>
</reference>
<organism evidence="1 2">
    <name type="scientific">Ancylostoma caninum</name>
    <name type="common">Dog hookworm</name>
    <dbReference type="NCBI Taxonomy" id="29170"/>
    <lineage>
        <taxon>Eukaryota</taxon>
        <taxon>Metazoa</taxon>
        <taxon>Ecdysozoa</taxon>
        <taxon>Nematoda</taxon>
        <taxon>Chromadorea</taxon>
        <taxon>Rhabditida</taxon>
        <taxon>Rhabditina</taxon>
        <taxon>Rhabditomorpha</taxon>
        <taxon>Strongyloidea</taxon>
        <taxon>Ancylostomatidae</taxon>
        <taxon>Ancylostomatinae</taxon>
        <taxon>Ancylostoma</taxon>
    </lineage>
</organism>
<keyword evidence="2" id="KW-1185">Reference proteome</keyword>
<evidence type="ECO:0000313" key="1">
    <source>
        <dbReference type="EMBL" id="RCN29851.1"/>
    </source>
</evidence>
<dbReference type="EMBL" id="JOJR01001756">
    <property type="protein sequence ID" value="RCN29851.1"/>
    <property type="molecule type" value="Genomic_DNA"/>
</dbReference>
<name>A0A368FCF3_ANCCA</name>
<accession>A0A368FCF3</accession>
<dbReference type="AlphaFoldDB" id="A0A368FCF3"/>
<sequence>MIRSRLPKLEVPGLPFHDYFFKTTRKFAEDVAMRLWHMPYDSSTFRSRRTICNFVTRCYHVAAQFGGRL</sequence>
<proteinExistence type="predicted"/>
<evidence type="ECO:0000313" key="2">
    <source>
        <dbReference type="Proteomes" id="UP000252519"/>
    </source>
</evidence>
<comment type="caution">
    <text evidence="1">The sequence shown here is derived from an EMBL/GenBank/DDBJ whole genome shotgun (WGS) entry which is preliminary data.</text>
</comment>
<protein>
    <submittedName>
        <fullName evidence="1">Uncharacterized protein</fullName>
    </submittedName>
</protein>